<keyword evidence="3 4" id="KW-0560">Oxidoreductase</keyword>
<keyword evidence="5" id="KW-1185">Reference proteome</keyword>
<evidence type="ECO:0000313" key="4">
    <source>
        <dbReference type="EMBL" id="MFC1404080.1"/>
    </source>
</evidence>
<dbReference type="PANTHER" id="PTHR32332">
    <property type="entry name" value="2-NITROPROPANE DIOXYGENASE"/>
    <property type="match status" value="1"/>
</dbReference>
<dbReference type="InterPro" id="IPR013785">
    <property type="entry name" value="Aldolase_TIM"/>
</dbReference>
<gene>
    <name evidence="4" type="ORF">ACEZDJ_22570</name>
</gene>
<dbReference type="PANTHER" id="PTHR32332:SF38">
    <property type="entry name" value="MONOOXYGENASE RV1533-RELATED"/>
    <property type="match status" value="1"/>
</dbReference>
<dbReference type="Proteomes" id="UP001592528">
    <property type="component" value="Unassembled WGS sequence"/>
</dbReference>
<name>A0ABV6URK2_9ACTN</name>
<dbReference type="InterPro" id="IPR004136">
    <property type="entry name" value="NMO"/>
</dbReference>
<proteinExistence type="predicted"/>
<dbReference type="CDD" id="cd04730">
    <property type="entry name" value="NPD_like"/>
    <property type="match status" value="1"/>
</dbReference>
<dbReference type="GO" id="GO:0004497">
    <property type="term" value="F:monooxygenase activity"/>
    <property type="evidence" value="ECO:0007669"/>
    <property type="project" value="UniProtKB-KW"/>
</dbReference>
<dbReference type="SUPFAM" id="SSF51412">
    <property type="entry name" value="Inosine monophosphate dehydrogenase (IMPDH)"/>
    <property type="match status" value="1"/>
</dbReference>
<accession>A0ABV6URK2</accession>
<dbReference type="EC" id="1.13.12.-" evidence="4"/>
<evidence type="ECO:0000256" key="2">
    <source>
        <dbReference type="ARBA" id="ARBA00022643"/>
    </source>
</evidence>
<protein>
    <submittedName>
        <fullName evidence="4">Nitronate monooxygenase</fullName>
        <ecNumber evidence="4">1.13.12.-</ecNumber>
    </submittedName>
</protein>
<sequence length="378" mass="39170">MRTELSERLGIEHAIFGFTPFPAVAAAITRAGGLGVLGAVRYGEAEELAKDLDWMDAHVGGLPYGVDVVMPAKKVENVTVADVEAMIPEGHRAFVRETLARYGVPELAEGERAGWRITGWMEEVARSHVDVALEHPIKLLASALGHPPEDVIAQAHAAGVLVAALAGSARHARHHAEAGIDIVVAQGHEAGGHTGEIGTMVLVPEIAAAVAPLPVLAAGGIGTGAQAAAGLALGAQGVWLGSVWLTVAESELRSPVLRAKLLAAGSGDTVRSRSLTGKPARQLRTEWTEAWDGPESPGTLPMPLQGLLVADALSRIQGYETPELIGTPVGQIVGQMTEERPVAAVMDELTRGFEQAVARLDRIAGNIAGNGSSGEAGA</sequence>
<keyword evidence="2" id="KW-0288">FMN</keyword>
<dbReference type="Pfam" id="PF03060">
    <property type="entry name" value="NMO"/>
    <property type="match status" value="1"/>
</dbReference>
<keyword evidence="4" id="KW-0503">Monooxygenase</keyword>
<dbReference type="EMBL" id="JBHEZZ010000013">
    <property type="protein sequence ID" value="MFC1404080.1"/>
    <property type="molecule type" value="Genomic_DNA"/>
</dbReference>
<evidence type="ECO:0000313" key="5">
    <source>
        <dbReference type="Proteomes" id="UP001592528"/>
    </source>
</evidence>
<comment type="caution">
    <text evidence="4">The sequence shown here is derived from an EMBL/GenBank/DDBJ whole genome shotgun (WGS) entry which is preliminary data.</text>
</comment>
<dbReference type="Gene3D" id="3.20.20.70">
    <property type="entry name" value="Aldolase class I"/>
    <property type="match status" value="1"/>
</dbReference>
<organism evidence="4 5">
    <name type="scientific">Streptacidiphilus cavernicola</name>
    <dbReference type="NCBI Taxonomy" id="3342716"/>
    <lineage>
        <taxon>Bacteria</taxon>
        <taxon>Bacillati</taxon>
        <taxon>Actinomycetota</taxon>
        <taxon>Actinomycetes</taxon>
        <taxon>Kitasatosporales</taxon>
        <taxon>Streptomycetaceae</taxon>
        <taxon>Streptacidiphilus</taxon>
    </lineage>
</organism>
<evidence type="ECO:0000256" key="3">
    <source>
        <dbReference type="ARBA" id="ARBA00023002"/>
    </source>
</evidence>
<dbReference type="RefSeq" id="WP_030256203.1">
    <property type="nucleotide sequence ID" value="NZ_JBHEZZ010000013.1"/>
</dbReference>
<evidence type="ECO:0000256" key="1">
    <source>
        <dbReference type="ARBA" id="ARBA00022630"/>
    </source>
</evidence>
<reference evidence="4 5" key="1">
    <citation type="submission" date="2024-09" db="EMBL/GenBank/DDBJ databases">
        <authorList>
            <person name="Lee S.D."/>
        </authorList>
    </citation>
    <scope>NUCLEOTIDE SEQUENCE [LARGE SCALE GENOMIC DNA]</scope>
    <source>
        <strain evidence="4 5">N1-5</strain>
    </source>
</reference>
<keyword evidence="1" id="KW-0285">Flavoprotein</keyword>